<organism evidence="3 4">
    <name type="scientific">Coccomyxa subellipsoidea (strain C-169)</name>
    <name type="common">Green microalga</name>
    <dbReference type="NCBI Taxonomy" id="574566"/>
    <lineage>
        <taxon>Eukaryota</taxon>
        <taxon>Viridiplantae</taxon>
        <taxon>Chlorophyta</taxon>
        <taxon>core chlorophytes</taxon>
        <taxon>Trebouxiophyceae</taxon>
        <taxon>Trebouxiophyceae incertae sedis</taxon>
        <taxon>Coccomyxaceae</taxon>
        <taxon>Coccomyxa</taxon>
        <taxon>Coccomyxa subellipsoidea</taxon>
    </lineage>
</organism>
<comment type="caution">
    <text evidence="3">The sequence shown here is derived from an EMBL/GenBank/DDBJ whole genome shotgun (WGS) entry which is preliminary data.</text>
</comment>
<dbReference type="KEGG" id="csl:COCSUDRAFT_60863"/>
<proteinExistence type="predicted"/>
<dbReference type="eggNOG" id="KOG3075">
    <property type="taxonomic scope" value="Eukaryota"/>
</dbReference>
<dbReference type="InterPro" id="IPR004788">
    <property type="entry name" value="Ribose5P_isomerase_type_A"/>
</dbReference>
<comment type="pathway">
    <text evidence="2">Carbohydrate degradation.</text>
</comment>
<dbReference type="GO" id="GO:0009052">
    <property type="term" value="P:pentose-phosphate shunt, non-oxidative branch"/>
    <property type="evidence" value="ECO:0007669"/>
    <property type="project" value="InterPro"/>
</dbReference>
<name>I0Z5D3_COCSC</name>
<dbReference type="PANTHER" id="PTHR43748">
    <property type="entry name" value="RIBOSE-5-PHOSPHATE ISOMERASE 3, CHLOROPLASTIC-RELATED"/>
    <property type="match status" value="1"/>
</dbReference>
<keyword evidence="4" id="KW-1185">Reference proteome</keyword>
<dbReference type="GO" id="GO:0004751">
    <property type="term" value="F:ribose-5-phosphate isomerase activity"/>
    <property type="evidence" value="ECO:0007669"/>
    <property type="project" value="UniProtKB-EC"/>
</dbReference>
<reference evidence="3 4" key="1">
    <citation type="journal article" date="2012" name="Genome Biol.">
        <title>The genome of the polar eukaryotic microalga coccomyxa subellipsoidea reveals traits of cold adaptation.</title>
        <authorList>
            <person name="Blanc G."/>
            <person name="Agarkova I."/>
            <person name="Grimwood J."/>
            <person name="Kuo A."/>
            <person name="Brueggeman A."/>
            <person name="Dunigan D."/>
            <person name="Gurnon J."/>
            <person name="Ladunga I."/>
            <person name="Lindquist E."/>
            <person name="Lucas S."/>
            <person name="Pangilinan J."/>
            <person name="Proschold T."/>
            <person name="Salamov A."/>
            <person name="Schmutz J."/>
            <person name="Weeks D."/>
            <person name="Yamada T."/>
            <person name="Claverie J.M."/>
            <person name="Grigoriev I."/>
            <person name="Van Etten J."/>
            <person name="Lomsadze A."/>
            <person name="Borodovsky M."/>
        </authorList>
    </citation>
    <scope>NUCLEOTIDE SEQUENCE [LARGE SCALE GENOMIC DNA]</scope>
    <source>
        <strain evidence="3 4">C-169</strain>
    </source>
</reference>
<dbReference type="GeneID" id="17043856"/>
<comment type="catalytic activity">
    <reaction evidence="1">
        <text>aldehydo-D-ribose 5-phosphate = D-ribulose 5-phosphate</text>
        <dbReference type="Rhea" id="RHEA:14657"/>
        <dbReference type="ChEBI" id="CHEBI:58121"/>
        <dbReference type="ChEBI" id="CHEBI:58273"/>
        <dbReference type="EC" id="5.3.1.6"/>
    </reaction>
</comment>
<dbReference type="Gene3D" id="3.30.70.260">
    <property type="match status" value="1"/>
</dbReference>
<sequence length="177" mass="19376">MVSEVDELDRSNLACIFGRNPEGTAPVQPPIPRMRELLDASDHLIALIDHPDKVVDRLAGDIPVFIRADDWEDTAEEIDDRFLGDAEIWRRPSKGTANPRGGDRPYLSNDGEHILEIRFDETLRLDGKADVGYREIAAAIEEIPGVVAHGLIVRAGVTAVVAAPSGPQVIEQVMPVL</sequence>
<dbReference type="AlphaFoldDB" id="I0Z5D3"/>
<dbReference type="Gene3D" id="3.40.50.1360">
    <property type="match status" value="1"/>
</dbReference>
<accession>I0Z5D3</accession>
<evidence type="ECO:0000313" key="4">
    <source>
        <dbReference type="Proteomes" id="UP000007264"/>
    </source>
</evidence>
<dbReference type="STRING" id="574566.I0Z5D3"/>
<evidence type="ECO:0000256" key="2">
    <source>
        <dbReference type="ARBA" id="ARBA00004921"/>
    </source>
</evidence>
<protein>
    <submittedName>
        <fullName evidence="3">Uncharacterized protein</fullName>
    </submittedName>
</protein>
<dbReference type="OrthoDB" id="1555531at2759"/>
<evidence type="ECO:0000313" key="3">
    <source>
        <dbReference type="EMBL" id="EIE25852.1"/>
    </source>
</evidence>
<dbReference type="EMBL" id="AGSI01000003">
    <property type="protein sequence ID" value="EIE25852.1"/>
    <property type="molecule type" value="Genomic_DNA"/>
</dbReference>
<dbReference type="SUPFAM" id="SSF75445">
    <property type="entry name" value="D-ribose-5-phosphate isomerase (RpiA), lid domain"/>
    <property type="match status" value="1"/>
</dbReference>
<dbReference type="InterPro" id="IPR050262">
    <property type="entry name" value="Ribose-5P_isomerase"/>
</dbReference>
<dbReference type="Pfam" id="PF06026">
    <property type="entry name" value="Rib_5-P_isom_A"/>
    <property type="match status" value="1"/>
</dbReference>
<dbReference type="Proteomes" id="UP000007264">
    <property type="component" value="Unassembled WGS sequence"/>
</dbReference>
<dbReference type="PANTHER" id="PTHR43748:SF1">
    <property type="entry name" value="RIBOSE-5-PHOSPHATE ISOMERASE 4, CHLOROPLASTIC-RELATED"/>
    <property type="match status" value="1"/>
</dbReference>
<gene>
    <name evidence="3" type="ORF">COCSUDRAFT_60863</name>
</gene>
<dbReference type="RefSeq" id="XP_005650396.1">
    <property type="nucleotide sequence ID" value="XM_005650339.1"/>
</dbReference>
<evidence type="ECO:0000256" key="1">
    <source>
        <dbReference type="ARBA" id="ARBA00001713"/>
    </source>
</evidence>